<dbReference type="AlphaFoldDB" id="A0A345D8Q7"/>
<reference evidence="2" key="1">
    <citation type="submission" date="2018-07" db="EMBL/GenBank/DDBJ databases">
        <authorList>
            <person name="Kim H."/>
        </authorList>
    </citation>
    <scope>NUCLEOTIDE SEQUENCE [LARGE SCALE GENOMIC DNA]</scope>
    <source>
        <strain evidence="2">F02</strain>
    </source>
</reference>
<dbReference type="Gene3D" id="3.40.50.150">
    <property type="entry name" value="Vaccinia Virus protein VP39"/>
    <property type="match status" value="1"/>
</dbReference>
<evidence type="ECO:0000313" key="2">
    <source>
        <dbReference type="Proteomes" id="UP000252182"/>
    </source>
</evidence>
<name>A0A345D8Q7_9BURK</name>
<dbReference type="SUPFAM" id="SSF53335">
    <property type="entry name" value="S-adenosyl-L-methionine-dependent methyltransferases"/>
    <property type="match status" value="1"/>
</dbReference>
<keyword evidence="2" id="KW-1185">Reference proteome</keyword>
<dbReference type="Proteomes" id="UP000252182">
    <property type="component" value="Chromosome"/>
</dbReference>
<dbReference type="RefSeq" id="WP_114562015.1">
    <property type="nucleotide sequence ID" value="NZ_CP031124.1"/>
</dbReference>
<dbReference type="KEGG" id="hyf:DTO96_100455"/>
<evidence type="ECO:0000313" key="1">
    <source>
        <dbReference type="EMBL" id="AXF84745.1"/>
    </source>
</evidence>
<dbReference type="InterPro" id="IPR029063">
    <property type="entry name" value="SAM-dependent_MTases_sf"/>
</dbReference>
<accession>A0A345D8Q7</accession>
<sequence length="504" mass="57536">MTAPKFHVTATFNGIYSFYECLLFIVNGIHSLGYDVTYADNRLDPDRINVVLGSYSELSHLNSWKRLSQEAEHIIIYNWEQVAIDVPWFTQRYFRQMTHAHVWDYNLNNIAALKQAGIHDIHHVPMSFVPEMCLVPKVEVQDIDVLFYGVTNPRRMAALEAIRAKGLNVVSTADRGWMAGKERDELLARSKVVLNMHFFDVARVFEIARVSYLLANSKAVVSEIAPMTDIDDDIRASVLGGSIDQLPQLCWELVNDDARRHAMERQGFELFSQRNAAAVMKPAIDRYLAQLTSQPPRLGNPDTHSTELPKTLHIGAGTAWNFTYCNIDANAQFAPDLPIDISQPIPFDQKLYSWRYGHTALKRGHFEKIIAKHVFQQVPNLKQALTNCLDLLADGGTVDIVVPLDMSLDSWSSPEDRRAFNEKTWGRIIDDWWQYGWLTHRFEIAETGFGLHNEHGMHVLNDNGHNWEAAMRSPRAIDSMTIVLRKRALTLEESAQLPQVRFLD</sequence>
<gene>
    <name evidence="1" type="ORF">DTO96_100455</name>
</gene>
<proteinExistence type="predicted"/>
<dbReference type="EMBL" id="CP031124">
    <property type="protein sequence ID" value="AXF84745.1"/>
    <property type="molecule type" value="Genomic_DNA"/>
</dbReference>
<dbReference type="OrthoDB" id="9007998at2"/>
<protein>
    <submittedName>
        <fullName evidence="1">Uncharacterized protein</fullName>
    </submittedName>
</protein>
<organism evidence="1 2">
    <name type="scientific">Ephemeroptericola cinctiostellae</name>
    <dbReference type="NCBI Taxonomy" id="2268024"/>
    <lineage>
        <taxon>Bacteria</taxon>
        <taxon>Pseudomonadati</taxon>
        <taxon>Pseudomonadota</taxon>
        <taxon>Betaproteobacteria</taxon>
        <taxon>Burkholderiales</taxon>
        <taxon>Burkholderiaceae</taxon>
        <taxon>Ephemeroptericola</taxon>
    </lineage>
</organism>